<dbReference type="RefSeq" id="XP_052943555.1">
    <property type="nucleotide sequence ID" value="XM_053085850.1"/>
</dbReference>
<feature type="transmembrane region" description="Helical" evidence="21">
    <location>
        <begin position="203"/>
        <end position="220"/>
    </location>
</feature>
<comment type="cofactor">
    <cofactor evidence="1">
        <name>Mn(2+)</name>
        <dbReference type="ChEBI" id="CHEBI:29035"/>
    </cofactor>
</comment>
<evidence type="ECO:0000256" key="13">
    <source>
        <dbReference type="ARBA" id="ARBA00022989"/>
    </source>
</evidence>
<evidence type="ECO:0000256" key="19">
    <source>
        <dbReference type="ARBA" id="ARBA00067960"/>
    </source>
</evidence>
<dbReference type="Gene3D" id="3.40.50.12610">
    <property type="match status" value="1"/>
</dbReference>
<keyword evidence="8 24" id="KW-0808">Transferase</keyword>
<comment type="catalytic activity">
    <reaction evidence="17">
        <text>a di-trans,poly-cis-dolichyl diphosphooligosaccharide + L-asparaginyl-[protein] = N(4)-(oligosaccharide-(1-&gt;4)-N-acetyl-beta-D-glucosaminyl-(1-&gt;4)-N-acetyl-beta-D-glucosaminyl)-L-asparaginyl-[protein] + a di-trans,poly-cis-dolichyl diphosphate + H(+)</text>
        <dbReference type="Rhea" id="RHEA:22980"/>
        <dbReference type="Rhea" id="RHEA-COMP:12804"/>
        <dbReference type="Rhea" id="RHEA-COMP:12805"/>
        <dbReference type="Rhea" id="RHEA-COMP:19506"/>
        <dbReference type="Rhea" id="RHEA-COMP:19509"/>
        <dbReference type="ChEBI" id="CHEBI:15378"/>
        <dbReference type="ChEBI" id="CHEBI:50347"/>
        <dbReference type="ChEBI" id="CHEBI:57497"/>
        <dbReference type="ChEBI" id="CHEBI:57570"/>
        <dbReference type="ChEBI" id="CHEBI:132529"/>
        <dbReference type="EC" id="2.4.99.18"/>
    </reaction>
</comment>
<keyword evidence="16" id="KW-0464">Manganese</keyword>
<evidence type="ECO:0000256" key="20">
    <source>
        <dbReference type="SAM" id="MobiDB-lite"/>
    </source>
</evidence>
<evidence type="ECO:0000256" key="8">
    <source>
        <dbReference type="ARBA" id="ARBA00022679"/>
    </source>
</evidence>
<evidence type="ECO:0000256" key="6">
    <source>
        <dbReference type="ARBA" id="ARBA00012605"/>
    </source>
</evidence>
<dbReference type="InterPro" id="IPR003674">
    <property type="entry name" value="Oligo_trans_STT3"/>
</dbReference>
<dbReference type="InterPro" id="IPR048999">
    <property type="entry name" value="STT3-PglB_core"/>
</dbReference>
<dbReference type="Pfam" id="PF02516">
    <property type="entry name" value="STT3"/>
    <property type="match status" value="1"/>
</dbReference>
<sequence>MAPKARTPAKAQPQAATAKSDPTQHLLVDDLPAAATEQQVPTASASTSTPSASSSKDSAAVPSRNLAYPIPKHISHATIVNTESLLRFVILGLISAAAVASRLFAVIRFESVIHEFRASKVLVNQGFYEFWNWFDPAAWYPLGRTVGGTVYPGLMVTSGLIWHLLRLINMPVDIRNVCVMLAPGFSGLTVIATYLFTTEMAPPAAGLLAAAFMGIAPGYISRSVAGSYDNEAIAIFLLMTTFYVWIKALRLGSAMWGVVAALFYGWMVAAWGGYVFITNMIPLHAFVLILMGRFTNRLYTSYSAWYVIGTIASMQVPFVEFLPIRTSEHMAALGVFGLLQLVAFVETVRKLVPGRQFQLLLRAFVVVTFVVSFTVLVMLTFSGWIAPWTGRFYSLWDTGYAKVHMPIIASVSEHQPTAWPSFFFDLEMLIFFFPAGVFWCFRELRDEHVFVIIYAVLSSYFAGVMVRLILVITPVVCVCAAIAISRLLEAYIDPATPVATPDDSTVTKKGKKSAAAASAPKDPWTGILGTQSTRGIWGLDTRFAVISTMTLFLFVFVYHCTWVTQSAYSSPSVVLSSRNQDGSQNIIDDFREAYYWLRQNTAEDAVVMSWWDYGYQIAGMADRPTLVDNNTWNNTHIATVGKAMASSEEVAYPILRRHDVEYVLVIFGGLLGYSGDDINKFLWMVRIAQGEWPDEVQEANYFTQRGEYAVDARATPTMKNSLMYKMSYYRFHELFGGQPAQDRVRGQTMPQQGPVLDTLEEAFTSENWIVRIYQVKKEDPFGREHSAVNAFDAGKRLTRSKSQGPVKKGRPSM</sequence>
<comment type="cofactor">
    <cofactor evidence="2">
        <name>Mg(2+)</name>
        <dbReference type="ChEBI" id="CHEBI:18420"/>
    </cofactor>
</comment>
<accession>A0AA38LSW0</accession>
<dbReference type="PANTHER" id="PTHR13872:SF1">
    <property type="entry name" value="DOLICHYL-DIPHOSPHOOLIGOSACCHARIDE--PROTEIN GLYCOSYLTRANSFERASE SUBUNIT STT3B"/>
    <property type="match status" value="1"/>
</dbReference>
<dbReference type="GO" id="GO:0043687">
    <property type="term" value="P:post-translational protein modification"/>
    <property type="evidence" value="ECO:0007669"/>
    <property type="project" value="TreeGrafter"/>
</dbReference>
<dbReference type="PANTHER" id="PTHR13872">
    <property type="entry name" value="DOLICHYL-DIPHOSPHOOLIGOSACCHARIDE--PROTEIN GLYCOSYLTRANSFERASE SUBUNIT"/>
    <property type="match status" value="1"/>
</dbReference>
<dbReference type="Pfam" id="PF21436">
    <property type="entry name" value="STT3-PglB_core"/>
    <property type="match status" value="1"/>
</dbReference>
<evidence type="ECO:0000256" key="15">
    <source>
        <dbReference type="ARBA" id="ARBA00023180"/>
    </source>
</evidence>
<feature type="domain" description="Oligosaccharyl transferase STT3 N-terminal" evidence="22">
    <location>
        <begin position="86"/>
        <end position="479"/>
    </location>
</feature>
<feature type="transmembrane region" description="Helical" evidence="21">
    <location>
        <begin position="422"/>
        <end position="441"/>
    </location>
</feature>
<keyword evidence="13 21" id="KW-1133">Transmembrane helix</keyword>
<evidence type="ECO:0000256" key="1">
    <source>
        <dbReference type="ARBA" id="ARBA00001936"/>
    </source>
</evidence>
<dbReference type="AlphaFoldDB" id="A0AA38LSW0"/>
<feature type="transmembrane region" description="Helical" evidence="21">
    <location>
        <begin position="453"/>
        <end position="484"/>
    </location>
</feature>
<keyword evidence="10" id="KW-0479">Metal-binding</keyword>
<comment type="subcellular location">
    <subcellularLocation>
        <location evidence="3">Endoplasmic reticulum membrane</location>
        <topology evidence="3">Multi-pass membrane protein</topology>
    </subcellularLocation>
</comment>
<feature type="transmembrane region" description="Helical" evidence="21">
    <location>
        <begin position="149"/>
        <end position="165"/>
    </location>
</feature>
<evidence type="ECO:0000256" key="14">
    <source>
        <dbReference type="ARBA" id="ARBA00023136"/>
    </source>
</evidence>
<feature type="transmembrane region" description="Helical" evidence="21">
    <location>
        <begin position="232"/>
        <end position="248"/>
    </location>
</feature>
<evidence type="ECO:0000256" key="11">
    <source>
        <dbReference type="ARBA" id="ARBA00022824"/>
    </source>
</evidence>
<evidence type="ECO:0000256" key="21">
    <source>
        <dbReference type="SAM" id="Phobius"/>
    </source>
</evidence>
<feature type="compositionally biased region" description="Low complexity" evidence="20">
    <location>
        <begin position="41"/>
        <end position="60"/>
    </location>
</feature>
<feature type="region of interest" description="Disordered" evidence="20">
    <location>
        <begin position="1"/>
        <end position="60"/>
    </location>
</feature>
<evidence type="ECO:0000256" key="4">
    <source>
        <dbReference type="ARBA" id="ARBA00004922"/>
    </source>
</evidence>
<dbReference type="EC" id="2.4.99.18" evidence="6"/>
<keyword evidence="15" id="KW-0325">Glycoprotein</keyword>
<keyword evidence="12" id="KW-0460">Magnesium</keyword>
<gene>
    <name evidence="24" type="ORF">MKK02DRAFT_17861</name>
</gene>
<dbReference type="InterPro" id="IPR048307">
    <property type="entry name" value="STT3_N"/>
</dbReference>
<dbReference type="EMBL" id="JAKWFO010000008">
    <property type="protein sequence ID" value="KAI9633778.1"/>
    <property type="molecule type" value="Genomic_DNA"/>
</dbReference>
<comment type="function">
    <text evidence="18">Catalytic subunit of the oligosaccharyl transferase (OST) complex that catalyzes the initial transfer of a defined glycan (Glc(3)Man(9)GlcNAc(2) in eukaryotes) from the lipid carrier dolichol-pyrophosphate to an asparagine residue within an Asn-X-Ser/Thr consensus motif in nascent polypeptide chains, the first step in protein N-glycosylation. N-glycosylation occurs cotranslationally and the complex associates with the Sec61 complex at the channel-forming translocon complex that mediates protein translocation across the endoplasmic reticulum (ER). All subunits are required for a maximal enzyme activity. This subunit contains the active site and the acceptor peptide and donor lipid-linked oligosaccharide (LLO) binding pockets.</text>
</comment>
<keyword evidence="9 21" id="KW-0812">Transmembrane</keyword>
<organism evidence="24 25">
    <name type="scientific">Dioszegia hungarica</name>
    <dbReference type="NCBI Taxonomy" id="4972"/>
    <lineage>
        <taxon>Eukaryota</taxon>
        <taxon>Fungi</taxon>
        <taxon>Dikarya</taxon>
        <taxon>Basidiomycota</taxon>
        <taxon>Agaricomycotina</taxon>
        <taxon>Tremellomycetes</taxon>
        <taxon>Tremellales</taxon>
        <taxon>Bulleribasidiaceae</taxon>
        <taxon>Dioszegia</taxon>
    </lineage>
</organism>
<feature type="compositionally biased region" description="Low complexity" evidence="20">
    <location>
        <begin position="1"/>
        <end position="19"/>
    </location>
</feature>
<comment type="caution">
    <text evidence="24">The sequence shown here is derived from an EMBL/GenBank/DDBJ whole genome shotgun (WGS) entry which is preliminary data.</text>
</comment>
<dbReference type="GO" id="GO:0008250">
    <property type="term" value="C:oligosaccharyltransferase complex"/>
    <property type="evidence" value="ECO:0007669"/>
    <property type="project" value="UniProtKB-ARBA"/>
</dbReference>
<dbReference type="Proteomes" id="UP001164286">
    <property type="component" value="Unassembled WGS sequence"/>
</dbReference>
<dbReference type="GO" id="GO:0004579">
    <property type="term" value="F:dolichyl-diphosphooligosaccharide-protein glycotransferase activity"/>
    <property type="evidence" value="ECO:0007669"/>
    <property type="project" value="UniProtKB-EC"/>
</dbReference>
<evidence type="ECO:0000256" key="9">
    <source>
        <dbReference type="ARBA" id="ARBA00022692"/>
    </source>
</evidence>
<dbReference type="GeneID" id="77725051"/>
<protein>
    <recommendedName>
        <fullName evidence="19">Dolichyl-diphosphooligosaccharide--protein glycosyltransferase subunit STT3</fullName>
        <ecNumber evidence="6">2.4.99.18</ecNumber>
    </recommendedName>
</protein>
<comment type="pathway">
    <text evidence="4">Protein modification; protein glycosylation.</text>
</comment>
<evidence type="ECO:0000259" key="22">
    <source>
        <dbReference type="Pfam" id="PF02516"/>
    </source>
</evidence>
<reference evidence="24" key="1">
    <citation type="journal article" date="2022" name="G3 (Bethesda)">
        <title>High quality genome of the basidiomycete yeast Dioszegia hungarica PDD-24b-2 isolated from cloud water.</title>
        <authorList>
            <person name="Jarrige D."/>
            <person name="Haridas S."/>
            <person name="Bleykasten-Grosshans C."/>
            <person name="Joly M."/>
            <person name="Nadalig T."/>
            <person name="Sancelme M."/>
            <person name="Vuilleumier S."/>
            <person name="Grigoriev I.V."/>
            <person name="Amato P."/>
            <person name="Bringel F."/>
        </authorList>
    </citation>
    <scope>NUCLEOTIDE SEQUENCE</scope>
    <source>
        <strain evidence="24">PDD-24b-2</strain>
    </source>
</reference>
<proteinExistence type="inferred from homology"/>
<feature type="transmembrane region" description="Helical" evidence="21">
    <location>
        <begin position="85"/>
        <end position="107"/>
    </location>
</feature>
<keyword evidence="11" id="KW-0256">Endoplasmic reticulum</keyword>
<keyword evidence="7" id="KW-0328">Glycosyltransferase</keyword>
<evidence type="ECO:0000256" key="12">
    <source>
        <dbReference type="ARBA" id="ARBA00022842"/>
    </source>
</evidence>
<evidence type="ECO:0000256" key="17">
    <source>
        <dbReference type="ARBA" id="ARBA00048829"/>
    </source>
</evidence>
<evidence type="ECO:0000259" key="23">
    <source>
        <dbReference type="Pfam" id="PF21436"/>
    </source>
</evidence>
<feature type="domain" description="STT3/PglB/AglB core" evidence="23">
    <location>
        <begin position="604"/>
        <end position="663"/>
    </location>
</feature>
<evidence type="ECO:0000313" key="24">
    <source>
        <dbReference type="EMBL" id="KAI9633778.1"/>
    </source>
</evidence>
<evidence type="ECO:0000313" key="25">
    <source>
        <dbReference type="Proteomes" id="UP001164286"/>
    </source>
</evidence>
<evidence type="ECO:0000256" key="3">
    <source>
        <dbReference type="ARBA" id="ARBA00004477"/>
    </source>
</evidence>
<evidence type="ECO:0000256" key="16">
    <source>
        <dbReference type="ARBA" id="ARBA00023211"/>
    </source>
</evidence>
<dbReference type="FunFam" id="3.40.50.12610:FF:000001">
    <property type="entry name" value="Dolichyl-diphosphooligosaccharide--protein glycosyltransferase subunit STT3B"/>
    <property type="match status" value="1"/>
</dbReference>
<feature type="region of interest" description="Disordered" evidence="20">
    <location>
        <begin position="792"/>
        <end position="813"/>
    </location>
</feature>
<evidence type="ECO:0000256" key="18">
    <source>
        <dbReference type="ARBA" id="ARBA00059243"/>
    </source>
</evidence>
<feature type="transmembrane region" description="Helical" evidence="21">
    <location>
        <begin position="330"/>
        <end position="348"/>
    </location>
</feature>
<evidence type="ECO:0000256" key="2">
    <source>
        <dbReference type="ARBA" id="ARBA00001946"/>
    </source>
</evidence>
<feature type="transmembrane region" description="Helical" evidence="21">
    <location>
        <begin position="543"/>
        <end position="563"/>
    </location>
</feature>
<comment type="similarity">
    <text evidence="5">Belongs to the STT3 family.</text>
</comment>
<evidence type="ECO:0000256" key="5">
    <source>
        <dbReference type="ARBA" id="ARBA00010810"/>
    </source>
</evidence>
<feature type="transmembrane region" description="Helical" evidence="21">
    <location>
        <begin position="177"/>
        <end position="197"/>
    </location>
</feature>
<feature type="transmembrane region" description="Helical" evidence="21">
    <location>
        <begin position="298"/>
        <end position="318"/>
    </location>
</feature>
<evidence type="ECO:0000256" key="7">
    <source>
        <dbReference type="ARBA" id="ARBA00022676"/>
    </source>
</evidence>
<keyword evidence="25" id="KW-1185">Reference proteome</keyword>
<feature type="transmembrane region" description="Helical" evidence="21">
    <location>
        <begin position="360"/>
        <end position="386"/>
    </location>
</feature>
<dbReference type="GO" id="GO:0018279">
    <property type="term" value="P:protein N-linked glycosylation via asparagine"/>
    <property type="evidence" value="ECO:0007669"/>
    <property type="project" value="TreeGrafter"/>
</dbReference>
<dbReference type="GO" id="GO:0046872">
    <property type="term" value="F:metal ion binding"/>
    <property type="evidence" value="ECO:0007669"/>
    <property type="project" value="UniProtKB-KW"/>
</dbReference>
<evidence type="ECO:0000256" key="10">
    <source>
        <dbReference type="ARBA" id="ARBA00022723"/>
    </source>
</evidence>
<keyword evidence="14 21" id="KW-0472">Membrane</keyword>
<name>A0AA38LSW0_9TREE</name>